<dbReference type="PANTHER" id="PTHR19443:SF16">
    <property type="entry name" value="HEXOKINASE TYPE 1-RELATED"/>
    <property type="match status" value="1"/>
</dbReference>
<dbReference type="AlphaFoldDB" id="A0A0K2TUQ2"/>
<comment type="pathway">
    <text evidence="2">Carbohydrate metabolism; hexose metabolism.</text>
</comment>
<dbReference type="PANTHER" id="PTHR19443">
    <property type="entry name" value="HEXOKINASE"/>
    <property type="match status" value="1"/>
</dbReference>
<protein>
    <recommendedName>
        <fullName evidence="5">Phosphotransferase</fullName>
        <ecNumber evidence="5">2.7.1.-</ecNumber>
    </recommendedName>
</protein>
<dbReference type="GO" id="GO:0005524">
    <property type="term" value="F:ATP binding"/>
    <property type="evidence" value="ECO:0007669"/>
    <property type="project" value="UniProtKB-UniRule"/>
</dbReference>
<evidence type="ECO:0000259" key="6">
    <source>
        <dbReference type="Pfam" id="PF03727"/>
    </source>
</evidence>
<proteinExistence type="inferred from homology"/>
<dbReference type="GO" id="GO:0008865">
    <property type="term" value="F:fructokinase activity"/>
    <property type="evidence" value="ECO:0007669"/>
    <property type="project" value="TreeGrafter"/>
</dbReference>
<dbReference type="OrthoDB" id="419537at2759"/>
<dbReference type="InterPro" id="IPR043129">
    <property type="entry name" value="ATPase_NBD"/>
</dbReference>
<evidence type="ECO:0000256" key="4">
    <source>
        <dbReference type="ARBA" id="ARBA00044613"/>
    </source>
</evidence>
<evidence type="ECO:0000256" key="5">
    <source>
        <dbReference type="RuleBase" id="RU362007"/>
    </source>
</evidence>
<dbReference type="InterPro" id="IPR022673">
    <property type="entry name" value="Hexokinase_C"/>
</dbReference>
<dbReference type="Pfam" id="PF03727">
    <property type="entry name" value="Hexokinase_2"/>
    <property type="match status" value="1"/>
</dbReference>
<comment type="similarity">
    <text evidence="5">Belongs to the hexokinase family.</text>
</comment>
<feature type="domain" description="Hexokinase C-terminal" evidence="6">
    <location>
        <begin position="1"/>
        <end position="69"/>
    </location>
</feature>
<gene>
    <name evidence="7" type="primary">Dsec\GM11377</name>
</gene>
<organism evidence="7">
    <name type="scientific">Lepeophtheirus salmonis</name>
    <name type="common">Salmon louse</name>
    <name type="synonym">Caligus salmonis</name>
    <dbReference type="NCBI Taxonomy" id="72036"/>
    <lineage>
        <taxon>Eukaryota</taxon>
        <taxon>Metazoa</taxon>
        <taxon>Ecdysozoa</taxon>
        <taxon>Arthropoda</taxon>
        <taxon>Crustacea</taxon>
        <taxon>Multicrustacea</taxon>
        <taxon>Hexanauplia</taxon>
        <taxon>Copepoda</taxon>
        <taxon>Siphonostomatoida</taxon>
        <taxon>Caligidae</taxon>
        <taxon>Lepeophtheirus</taxon>
    </lineage>
</organism>
<comment type="pathway">
    <text evidence="1">Carbohydrate degradation; glycolysis; D-glyceraldehyde 3-phosphate and glycerone phosphate from D-glucose: step 1/4.</text>
</comment>
<dbReference type="GO" id="GO:0001678">
    <property type="term" value="P:intracellular glucose homeostasis"/>
    <property type="evidence" value="ECO:0007669"/>
    <property type="project" value="InterPro"/>
</dbReference>
<name>A0A0K2TUQ2_LEPSM</name>
<keyword evidence="5" id="KW-0547">Nucleotide-binding</keyword>
<dbReference type="EMBL" id="HACA01012412">
    <property type="protein sequence ID" value="CDW29773.1"/>
    <property type="molecule type" value="Transcribed_RNA"/>
</dbReference>
<dbReference type="Gene3D" id="3.40.367.20">
    <property type="match status" value="1"/>
</dbReference>
<evidence type="ECO:0000256" key="1">
    <source>
        <dbReference type="ARBA" id="ARBA00004888"/>
    </source>
</evidence>
<dbReference type="SUPFAM" id="SSF53067">
    <property type="entry name" value="Actin-like ATPase domain"/>
    <property type="match status" value="1"/>
</dbReference>
<dbReference type="GO" id="GO:0006096">
    <property type="term" value="P:glycolytic process"/>
    <property type="evidence" value="ECO:0007669"/>
    <property type="project" value="UniProtKB-KW"/>
</dbReference>
<dbReference type="GO" id="GO:0005536">
    <property type="term" value="F:D-glucose binding"/>
    <property type="evidence" value="ECO:0007669"/>
    <property type="project" value="InterPro"/>
</dbReference>
<dbReference type="InterPro" id="IPR001312">
    <property type="entry name" value="Hexokinase"/>
</dbReference>
<keyword evidence="5" id="KW-0067">ATP-binding</keyword>
<keyword evidence="3 5" id="KW-0324">Glycolysis</keyword>
<evidence type="ECO:0000256" key="3">
    <source>
        <dbReference type="ARBA" id="ARBA00023152"/>
    </source>
</evidence>
<dbReference type="GO" id="GO:0006006">
    <property type="term" value="P:glucose metabolic process"/>
    <property type="evidence" value="ECO:0007669"/>
    <property type="project" value="TreeGrafter"/>
</dbReference>
<keyword evidence="5" id="KW-0808">Transferase</keyword>
<comment type="catalytic activity">
    <reaction evidence="4">
        <text>a D-hexose + ATP = a D-hexose 6-phosphate + ADP + H(+)</text>
        <dbReference type="Rhea" id="RHEA:22740"/>
        <dbReference type="ChEBI" id="CHEBI:4194"/>
        <dbReference type="ChEBI" id="CHEBI:15378"/>
        <dbReference type="ChEBI" id="CHEBI:30616"/>
        <dbReference type="ChEBI" id="CHEBI:229467"/>
        <dbReference type="ChEBI" id="CHEBI:456216"/>
        <dbReference type="EC" id="2.7.1.1"/>
    </reaction>
    <physiologicalReaction direction="left-to-right" evidence="4">
        <dbReference type="Rhea" id="RHEA:22741"/>
    </physiologicalReaction>
</comment>
<dbReference type="GO" id="GO:0005739">
    <property type="term" value="C:mitochondrion"/>
    <property type="evidence" value="ECO:0007669"/>
    <property type="project" value="TreeGrafter"/>
</dbReference>
<dbReference type="GO" id="GO:0004340">
    <property type="term" value="F:glucokinase activity"/>
    <property type="evidence" value="ECO:0007669"/>
    <property type="project" value="TreeGrafter"/>
</dbReference>
<keyword evidence="5" id="KW-0418">Kinase</keyword>
<evidence type="ECO:0000313" key="7">
    <source>
        <dbReference type="EMBL" id="CDW29773.1"/>
    </source>
</evidence>
<accession>A0A0K2TUQ2</accession>
<reference evidence="7" key="1">
    <citation type="submission" date="2014-05" db="EMBL/GenBank/DDBJ databases">
        <authorList>
            <person name="Chronopoulou M."/>
        </authorList>
    </citation>
    <scope>NUCLEOTIDE SEQUENCE</scope>
    <source>
        <tissue evidence="7">Whole organism</tissue>
    </source>
</reference>
<sequence>MVAAGIAALLKKMNYKDVVVAIDGSVFRFHPHFPNIMKSRISQLMGIDYKFDLMLSTDGSGRGAALVAATLLGQCAI</sequence>
<dbReference type="GO" id="GO:0005829">
    <property type="term" value="C:cytosol"/>
    <property type="evidence" value="ECO:0007669"/>
    <property type="project" value="TreeGrafter"/>
</dbReference>
<evidence type="ECO:0000256" key="2">
    <source>
        <dbReference type="ARBA" id="ARBA00005028"/>
    </source>
</evidence>
<dbReference type="EC" id="2.7.1.-" evidence="5"/>